<name>A0A5K7YBH3_9BACT</name>
<dbReference type="RefSeq" id="WP_167527559.1">
    <property type="nucleotide sequence ID" value="NZ_AP021874.1"/>
</dbReference>
<evidence type="ECO:0000313" key="1">
    <source>
        <dbReference type="EMBL" id="BBO66508.1"/>
    </source>
</evidence>
<proteinExistence type="predicted"/>
<dbReference type="PANTHER" id="PTHR35841">
    <property type="entry name" value="PHOSPHONATES-BINDING PERIPLASMIC PROTEIN"/>
    <property type="match status" value="1"/>
</dbReference>
<sequence length="293" mass="32812">MVKRIPLIMLLALAVFLAGVTSLYAQQEIRFGVLAKRGVPKAFEQWGPTADYLSKKLSVNCQLVPLKFVEIEPALKNGEIHFLLANSAFYARFEKKYNLKAVCTMINRKKGTALEEFGGVLFSRSGSSIRNIQDIKGKKLMCVKYSSFGGAQMAWRLLLESGVDPKKDCTAFLQGGTHDNVVLAVKNRKADVGTVRSDTLERMEAEGKIKMSDFRIINQIKDSYPFVHSTRLYPEWPVAACSITDRKLAKKVAKALILLNFSHEAMVASKVYKWTYPANYADVTECLRVIDAN</sequence>
<evidence type="ECO:0000313" key="2">
    <source>
        <dbReference type="Proteomes" id="UP000427906"/>
    </source>
</evidence>
<dbReference type="Proteomes" id="UP000427906">
    <property type="component" value="Chromosome"/>
</dbReference>
<dbReference type="AlphaFoldDB" id="A0A5K7YBH3"/>
<evidence type="ECO:0008006" key="3">
    <source>
        <dbReference type="Google" id="ProtNLM"/>
    </source>
</evidence>
<dbReference type="KEGG" id="dalk:DSCA_04380"/>
<dbReference type="Gene3D" id="3.40.190.10">
    <property type="entry name" value="Periplasmic binding protein-like II"/>
    <property type="match status" value="2"/>
</dbReference>
<accession>A0A5K7YBH3</accession>
<reference evidence="1 2" key="1">
    <citation type="submission" date="2019-11" db="EMBL/GenBank/DDBJ databases">
        <title>Comparative genomics of hydrocarbon-degrading Desulfosarcina strains.</title>
        <authorList>
            <person name="Watanabe M."/>
            <person name="Kojima H."/>
            <person name="Fukui M."/>
        </authorList>
    </citation>
    <scope>NUCLEOTIDE SEQUENCE [LARGE SCALE GENOMIC DNA]</scope>
    <source>
        <strain evidence="1 2">PL12</strain>
    </source>
</reference>
<keyword evidence="2" id="KW-1185">Reference proteome</keyword>
<dbReference type="PANTHER" id="PTHR35841:SF1">
    <property type="entry name" value="PHOSPHONATES-BINDING PERIPLASMIC PROTEIN"/>
    <property type="match status" value="1"/>
</dbReference>
<protein>
    <recommendedName>
        <fullName evidence="3">Phosphonate ABC transporter substrate-binding protein</fullName>
    </recommendedName>
</protein>
<dbReference type="SUPFAM" id="SSF53850">
    <property type="entry name" value="Periplasmic binding protein-like II"/>
    <property type="match status" value="1"/>
</dbReference>
<gene>
    <name evidence="1" type="ORF">DSCA_04380</name>
</gene>
<dbReference type="EMBL" id="AP021874">
    <property type="protein sequence ID" value="BBO66508.1"/>
    <property type="molecule type" value="Genomic_DNA"/>
</dbReference>
<dbReference type="Pfam" id="PF12974">
    <property type="entry name" value="Phosphonate-bd"/>
    <property type="match status" value="1"/>
</dbReference>
<organism evidence="1 2">
    <name type="scientific">Desulfosarcina alkanivorans</name>
    <dbReference type="NCBI Taxonomy" id="571177"/>
    <lineage>
        <taxon>Bacteria</taxon>
        <taxon>Pseudomonadati</taxon>
        <taxon>Thermodesulfobacteriota</taxon>
        <taxon>Desulfobacteria</taxon>
        <taxon>Desulfobacterales</taxon>
        <taxon>Desulfosarcinaceae</taxon>
        <taxon>Desulfosarcina</taxon>
    </lineage>
</organism>